<dbReference type="GeneID" id="140009945"/>
<gene>
    <name evidence="7" type="primary">LOC140009945</name>
</gene>
<dbReference type="RefSeq" id="XP_071912395.1">
    <property type="nucleotide sequence ID" value="XM_072056294.1"/>
</dbReference>
<accession>A0ABM4UYN5</accession>
<keyword evidence="3" id="KW-0862">Zinc</keyword>
<feature type="domain" description="SWIM-type" evidence="5">
    <location>
        <begin position="295"/>
        <end position="327"/>
    </location>
</feature>
<reference evidence="7" key="1">
    <citation type="submission" date="2025-08" db="UniProtKB">
        <authorList>
            <consortium name="RefSeq"/>
        </authorList>
    </citation>
    <scope>IDENTIFICATION</scope>
    <source>
        <tissue evidence="7">Leaves</tissue>
    </source>
</reference>
<dbReference type="PANTHER" id="PTHR31973">
    <property type="entry name" value="POLYPROTEIN, PUTATIVE-RELATED"/>
    <property type="match status" value="1"/>
</dbReference>
<evidence type="ECO:0000256" key="3">
    <source>
        <dbReference type="ARBA" id="ARBA00022833"/>
    </source>
</evidence>
<protein>
    <recommendedName>
        <fullName evidence="5">SWIM-type domain-containing protein</fullName>
    </recommendedName>
</protein>
<evidence type="ECO:0000256" key="1">
    <source>
        <dbReference type="ARBA" id="ARBA00022723"/>
    </source>
</evidence>
<evidence type="ECO:0000313" key="6">
    <source>
        <dbReference type="Proteomes" id="UP001652660"/>
    </source>
</evidence>
<evidence type="ECO:0000256" key="4">
    <source>
        <dbReference type="PROSITE-ProRule" id="PRU00325"/>
    </source>
</evidence>
<sequence length="339" mass="39722">MARYRAKKKAEKLIEGDYAAQYNKLWNYCREVKRANLVSNVFMTVTEDGEEQDRFERLYMCLLACKKGFLAGYRPISGLDVEVENKLTSKWFVTELVTDLDIKDEDKWTFMTDKQKGLIQALHKLLPVVEHRMRVQHIYNNFKKQHSGLALNDRIWSLARASYKNLFVALMMALKEFNEGAFKWLVDNTTPQYWVRAYFCTSPKCDILLNNLCESFNSSILEARDRPILGMLETIRLYLMARMETKREWMRKSSGSVCPKILKKLEKVKNAASRCIATYSGDWFYEMRFMYGDRYSVNLASMKCSCRRWELNSIPCSHAMSASALTKEPPKSFVHEFYS</sequence>
<dbReference type="InterPro" id="IPR006564">
    <property type="entry name" value="Znf_PMZ"/>
</dbReference>
<dbReference type="SMART" id="SM00575">
    <property type="entry name" value="ZnF_PMZ"/>
    <property type="match status" value="1"/>
</dbReference>
<dbReference type="InterPro" id="IPR007527">
    <property type="entry name" value="Znf_SWIM"/>
</dbReference>
<dbReference type="Pfam" id="PF04434">
    <property type="entry name" value="SWIM"/>
    <property type="match status" value="1"/>
</dbReference>
<keyword evidence="2 4" id="KW-0863">Zinc-finger</keyword>
<dbReference type="PANTHER" id="PTHR31973:SF199">
    <property type="entry name" value="SWIM-TYPE DOMAIN-CONTAINING PROTEIN"/>
    <property type="match status" value="1"/>
</dbReference>
<keyword evidence="6" id="KW-1185">Reference proteome</keyword>
<name>A0ABM4UYN5_COFAR</name>
<evidence type="ECO:0000313" key="7">
    <source>
        <dbReference type="RefSeq" id="XP_071912395.1"/>
    </source>
</evidence>
<evidence type="ECO:0000259" key="5">
    <source>
        <dbReference type="PROSITE" id="PS50966"/>
    </source>
</evidence>
<proteinExistence type="predicted"/>
<evidence type="ECO:0000256" key="2">
    <source>
        <dbReference type="ARBA" id="ARBA00022771"/>
    </source>
</evidence>
<organism evidence="6 7">
    <name type="scientific">Coffea arabica</name>
    <name type="common">Arabian coffee</name>
    <dbReference type="NCBI Taxonomy" id="13443"/>
    <lineage>
        <taxon>Eukaryota</taxon>
        <taxon>Viridiplantae</taxon>
        <taxon>Streptophyta</taxon>
        <taxon>Embryophyta</taxon>
        <taxon>Tracheophyta</taxon>
        <taxon>Spermatophyta</taxon>
        <taxon>Magnoliopsida</taxon>
        <taxon>eudicotyledons</taxon>
        <taxon>Gunneridae</taxon>
        <taxon>Pentapetalae</taxon>
        <taxon>asterids</taxon>
        <taxon>lamiids</taxon>
        <taxon>Gentianales</taxon>
        <taxon>Rubiaceae</taxon>
        <taxon>Ixoroideae</taxon>
        <taxon>Gardenieae complex</taxon>
        <taxon>Bertiereae - Coffeeae clade</taxon>
        <taxon>Coffeeae</taxon>
        <taxon>Coffea</taxon>
    </lineage>
</organism>
<keyword evidence="1" id="KW-0479">Metal-binding</keyword>
<dbReference type="PROSITE" id="PS50966">
    <property type="entry name" value="ZF_SWIM"/>
    <property type="match status" value="1"/>
</dbReference>
<dbReference type="Proteomes" id="UP001652660">
    <property type="component" value="Chromosome 6e"/>
</dbReference>